<name>A0A844Z0P6_9SPHN</name>
<evidence type="ECO:0000313" key="9">
    <source>
        <dbReference type="Proteomes" id="UP000466966"/>
    </source>
</evidence>
<dbReference type="AlphaFoldDB" id="A0A844Z0P6"/>
<gene>
    <name evidence="8" type="ORF">GRI99_14900</name>
</gene>
<dbReference type="GO" id="GO:0005886">
    <property type="term" value="C:plasma membrane"/>
    <property type="evidence" value="ECO:0007669"/>
    <property type="project" value="UniProtKB-SubCell"/>
</dbReference>
<evidence type="ECO:0000256" key="3">
    <source>
        <dbReference type="ARBA" id="ARBA00022692"/>
    </source>
</evidence>
<dbReference type="RefSeq" id="WP_160772847.1">
    <property type="nucleotide sequence ID" value="NZ_WTYV01000006.1"/>
</dbReference>
<evidence type="ECO:0000256" key="5">
    <source>
        <dbReference type="ARBA" id="ARBA00023136"/>
    </source>
</evidence>
<evidence type="ECO:0000256" key="4">
    <source>
        <dbReference type="ARBA" id="ARBA00022989"/>
    </source>
</evidence>
<dbReference type="PANTHER" id="PTHR33885">
    <property type="entry name" value="PHAGE SHOCK PROTEIN C"/>
    <property type="match status" value="1"/>
</dbReference>
<evidence type="ECO:0000313" key="8">
    <source>
        <dbReference type="EMBL" id="MXO72918.1"/>
    </source>
</evidence>
<evidence type="ECO:0000259" key="7">
    <source>
        <dbReference type="Pfam" id="PF04024"/>
    </source>
</evidence>
<accession>A0A844Z0P6</accession>
<dbReference type="Proteomes" id="UP000466966">
    <property type="component" value="Unassembled WGS sequence"/>
</dbReference>
<evidence type="ECO:0000256" key="1">
    <source>
        <dbReference type="ARBA" id="ARBA00004162"/>
    </source>
</evidence>
<proteinExistence type="predicted"/>
<reference evidence="8 9" key="1">
    <citation type="submission" date="2019-12" db="EMBL/GenBank/DDBJ databases">
        <title>Genomic-based taxomic classification of the family Erythrobacteraceae.</title>
        <authorList>
            <person name="Xu L."/>
        </authorList>
    </citation>
    <scope>NUCLEOTIDE SEQUENCE [LARGE SCALE GENOMIC DNA]</scope>
    <source>
        <strain evidence="8 9">M0322</strain>
    </source>
</reference>
<dbReference type="EMBL" id="WTYV01000006">
    <property type="protein sequence ID" value="MXO72918.1"/>
    <property type="molecule type" value="Genomic_DNA"/>
</dbReference>
<evidence type="ECO:0000256" key="6">
    <source>
        <dbReference type="SAM" id="Phobius"/>
    </source>
</evidence>
<evidence type="ECO:0000256" key="2">
    <source>
        <dbReference type="ARBA" id="ARBA00022475"/>
    </source>
</evidence>
<dbReference type="Pfam" id="PF04024">
    <property type="entry name" value="PspC"/>
    <property type="match status" value="1"/>
</dbReference>
<keyword evidence="5 6" id="KW-0472">Membrane</keyword>
<keyword evidence="2" id="KW-1003">Cell membrane</keyword>
<comment type="subcellular location">
    <subcellularLocation>
        <location evidence="1">Cell membrane</location>
        <topology evidence="1">Single-pass membrane protein</topology>
    </subcellularLocation>
</comment>
<dbReference type="PANTHER" id="PTHR33885:SF3">
    <property type="entry name" value="PHAGE SHOCK PROTEIN C"/>
    <property type="match status" value="1"/>
</dbReference>
<keyword evidence="3 6" id="KW-0812">Transmembrane</keyword>
<sequence length="71" mass="7571">MSQIDNRPAINPVSNGFRLDKANGKIGGVCSGIATYFNVNPLLVRLLFGIGTLAGFGSFLVLYLLIWAVAD</sequence>
<dbReference type="InterPro" id="IPR007168">
    <property type="entry name" value="Phageshock_PspC_N"/>
</dbReference>
<comment type="caution">
    <text evidence="8">The sequence shown here is derived from an EMBL/GenBank/DDBJ whole genome shotgun (WGS) entry which is preliminary data.</text>
</comment>
<protein>
    <submittedName>
        <fullName evidence="8">PspC domain-containing protein</fullName>
    </submittedName>
</protein>
<dbReference type="InterPro" id="IPR052027">
    <property type="entry name" value="PspC"/>
</dbReference>
<feature type="domain" description="Phage shock protein PspC N-terminal" evidence="7">
    <location>
        <begin position="17"/>
        <end position="70"/>
    </location>
</feature>
<feature type="transmembrane region" description="Helical" evidence="6">
    <location>
        <begin position="46"/>
        <end position="70"/>
    </location>
</feature>
<dbReference type="OrthoDB" id="7359894at2"/>
<keyword evidence="4 6" id="KW-1133">Transmembrane helix</keyword>
<organism evidence="8 9">
    <name type="scientific">Alteraurantiacibacter buctensis</name>
    <dbReference type="NCBI Taxonomy" id="1503981"/>
    <lineage>
        <taxon>Bacteria</taxon>
        <taxon>Pseudomonadati</taxon>
        <taxon>Pseudomonadota</taxon>
        <taxon>Alphaproteobacteria</taxon>
        <taxon>Sphingomonadales</taxon>
        <taxon>Erythrobacteraceae</taxon>
        <taxon>Alteraurantiacibacter</taxon>
    </lineage>
</organism>
<keyword evidence="9" id="KW-1185">Reference proteome</keyword>